<gene>
    <name evidence="2" type="ORF">FXB38_04760</name>
</gene>
<feature type="compositionally biased region" description="Polar residues" evidence="1">
    <location>
        <begin position="48"/>
        <end position="65"/>
    </location>
</feature>
<sequence length="124" mass="14349">MFSLEVEGTEVLSAKIAKMQAPLSELPITVPQEMEAWQRDDMHRKYPNTDTSTGSNEVTTSTSIWPRSRQPSKDQHHKHQGPKQYRPVKRGPVVRSNRPILRSELLTRLWERMRALASEAMTWP</sequence>
<keyword evidence="3" id="KW-1185">Reference proteome</keyword>
<protein>
    <submittedName>
        <fullName evidence="2">Uncharacterized protein</fullName>
    </submittedName>
</protein>
<evidence type="ECO:0000313" key="2">
    <source>
        <dbReference type="EMBL" id="TYL87432.1"/>
    </source>
</evidence>
<dbReference type="AlphaFoldDB" id="A0A5S4X0L3"/>
<feature type="region of interest" description="Disordered" evidence="1">
    <location>
        <begin position="36"/>
        <end position="97"/>
    </location>
</feature>
<dbReference type="EMBL" id="VSSR01000008">
    <property type="protein sequence ID" value="TYL87432.1"/>
    <property type="molecule type" value="Genomic_DNA"/>
</dbReference>
<proteinExistence type="predicted"/>
<evidence type="ECO:0000313" key="3">
    <source>
        <dbReference type="Proteomes" id="UP000324853"/>
    </source>
</evidence>
<evidence type="ECO:0000256" key="1">
    <source>
        <dbReference type="SAM" id="MobiDB-lite"/>
    </source>
</evidence>
<comment type="caution">
    <text evidence="2">The sequence shown here is derived from an EMBL/GenBank/DDBJ whole genome shotgun (WGS) entry which is preliminary data.</text>
</comment>
<dbReference type="OrthoDB" id="8242762at2"/>
<feature type="compositionally biased region" description="Basic residues" evidence="1">
    <location>
        <begin position="75"/>
        <end position="89"/>
    </location>
</feature>
<accession>A0A5S4X0L3</accession>
<dbReference type="Proteomes" id="UP000324853">
    <property type="component" value="Unassembled WGS sequence"/>
</dbReference>
<reference evidence="2 3" key="1">
    <citation type="submission" date="2019-08" db="EMBL/GenBank/DDBJ databases">
        <title>Bradyrhizobium hipponensis sp. nov., a rhizobium isolated from a Lupinus angustifolius root nodule in Tunisia.</title>
        <authorList>
            <person name="Off K."/>
            <person name="Rejili M."/>
            <person name="Mars M."/>
            <person name="Brachmann A."/>
            <person name="Marin M."/>
        </authorList>
    </citation>
    <scope>NUCLEOTIDE SEQUENCE [LARGE SCALE GENOMIC DNA]</scope>
    <source>
        <strain evidence="2 3">CTAW11</strain>
    </source>
</reference>
<name>A0A5S4X0L3_9BRAD</name>
<organism evidence="2 3">
    <name type="scientific">Bradyrhizobium cytisi</name>
    <dbReference type="NCBI Taxonomy" id="515489"/>
    <lineage>
        <taxon>Bacteria</taxon>
        <taxon>Pseudomonadati</taxon>
        <taxon>Pseudomonadota</taxon>
        <taxon>Alphaproteobacteria</taxon>
        <taxon>Hyphomicrobiales</taxon>
        <taxon>Nitrobacteraceae</taxon>
        <taxon>Bradyrhizobium</taxon>
    </lineage>
</organism>
<dbReference type="RefSeq" id="WP_148749610.1">
    <property type="nucleotide sequence ID" value="NZ_VSSR01000008.1"/>
</dbReference>